<comment type="caution">
    <text evidence="1">The sequence shown here is derived from an EMBL/GenBank/DDBJ whole genome shotgun (WGS) entry which is preliminary data.</text>
</comment>
<dbReference type="Proteomes" id="UP000778864">
    <property type="component" value="Unassembled WGS sequence"/>
</dbReference>
<protein>
    <submittedName>
        <fullName evidence="1">Uncharacterized protein</fullName>
    </submittedName>
</protein>
<proteinExistence type="predicted"/>
<reference evidence="1" key="1">
    <citation type="submission" date="2021-02" db="EMBL/GenBank/DDBJ databases">
        <title>Infant gut strain persistence is associated with maternal origin, phylogeny, and functional potential including surface adhesion and iron acquisition.</title>
        <authorList>
            <person name="Lou Y.C."/>
        </authorList>
    </citation>
    <scope>NUCLEOTIDE SEQUENCE</scope>
    <source>
        <strain evidence="1">L3_108_031G1_dasL3_108_031G1_concoct_20</strain>
    </source>
</reference>
<name>A0A942WMP9_VEIPA</name>
<dbReference type="RefSeq" id="WP_278457207.1">
    <property type="nucleotide sequence ID" value="NZ_CAJPMQ010000003.1"/>
</dbReference>
<gene>
    <name evidence="1" type="ORF">KHZ90_07195</name>
</gene>
<dbReference type="AlphaFoldDB" id="A0A942WMP9"/>
<organism evidence="1 2">
    <name type="scientific">Veillonella parvula</name>
    <name type="common">Staphylococcus parvulus</name>
    <dbReference type="NCBI Taxonomy" id="29466"/>
    <lineage>
        <taxon>Bacteria</taxon>
        <taxon>Bacillati</taxon>
        <taxon>Bacillota</taxon>
        <taxon>Negativicutes</taxon>
        <taxon>Veillonellales</taxon>
        <taxon>Veillonellaceae</taxon>
        <taxon>Veillonella</taxon>
    </lineage>
</organism>
<evidence type="ECO:0000313" key="1">
    <source>
        <dbReference type="EMBL" id="MBS4893549.1"/>
    </source>
</evidence>
<accession>A0A942WMP9</accession>
<dbReference type="EMBL" id="JAGZMU010000003">
    <property type="protein sequence ID" value="MBS4893549.1"/>
    <property type="molecule type" value="Genomic_DNA"/>
</dbReference>
<evidence type="ECO:0000313" key="2">
    <source>
        <dbReference type="Proteomes" id="UP000778864"/>
    </source>
</evidence>
<sequence length="54" mass="5919">MSESNHLINFATSSELIANGEGRNVLSAIEDGLRNCDEFLISVAFNCISRCSRI</sequence>